<evidence type="ECO:0000256" key="1">
    <source>
        <dbReference type="SAM" id="SignalP"/>
    </source>
</evidence>
<evidence type="ECO:0000313" key="2">
    <source>
        <dbReference type="EMBL" id="PZV34344.1"/>
    </source>
</evidence>
<gene>
    <name evidence="2" type="ORF">B5V02_32885</name>
</gene>
<dbReference type="OrthoDB" id="8080753at2"/>
<sequence length="143" mass="15763">MKRTKLIIALALLLAAQTAAEADSRIAKLCGSDHVNEAASRDDVRPNPGGYYVASLKSMDDRAMFTAIAVTIHLTNQGKLIRLPHVKPMTSMAECRAWTHQQEFMPALPDYLATFHYCDYASVANVRSGQRPVRQMAGETSAR</sequence>
<keyword evidence="3" id="KW-1185">Reference proteome</keyword>
<keyword evidence="1" id="KW-0732">Signal</keyword>
<feature type="chain" id="PRO_5016049932" evidence="1">
    <location>
        <begin position="22"/>
        <end position="143"/>
    </location>
</feature>
<reference evidence="3" key="1">
    <citation type="submission" date="2017-03" db="EMBL/GenBank/DDBJ databases">
        <authorList>
            <person name="Safronova V.I."/>
            <person name="Sazanova A.L."/>
            <person name="Chirak E.R."/>
        </authorList>
    </citation>
    <scope>NUCLEOTIDE SEQUENCE [LARGE SCALE GENOMIC DNA]</scope>
    <source>
        <strain evidence="3">Ach-343</strain>
    </source>
</reference>
<organism evidence="2 3">
    <name type="scientific">Mesorhizobium kowhaii</name>
    <dbReference type="NCBI Taxonomy" id="1300272"/>
    <lineage>
        <taxon>Bacteria</taxon>
        <taxon>Pseudomonadati</taxon>
        <taxon>Pseudomonadota</taxon>
        <taxon>Alphaproteobacteria</taxon>
        <taxon>Hyphomicrobiales</taxon>
        <taxon>Phyllobacteriaceae</taxon>
        <taxon>Mesorhizobium</taxon>
    </lineage>
</organism>
<dbReference type="AlphaFoldDB" id="A0A2W7BUS9"/>
<protein>
    <submittedName>
        <fullName evidence="2">Uncharacterized protein</fullName>
    </submittedName>
</protein>
<accession>A0A2W7BUS9</accession>
<dbReference type="RefSeq" id="WP_111548205.1">
    <property type="nucleotide sequence ID" value="NZ_MZXV01000075.1"/>
</dbReference>
<comment type="caution">
    <text evidence="2">The sequence shown here is derived from an EMBL/GenBank/DDBJ whole genome shotgun (WGS) entry which is preliminary data.</text>
</comment>
<name>A0A2W7BUS9_9HYPH</name>
<dbReference type="EMBL" id="MZXV01000075">
    <property type="protein sequence ID" value="PZV34344.1"/>
    <property type="molecule type" value="Genomic_DNA"/>
</dbReference>
<proteinExistence type="predicted"/>
<dbReference type="Proteomes" id="UP000248616">
    <property type="component" value="Unassembled WGS sequence"/>
</dbReference>
<feature type="signal peptide" evidence="1">
    <location>
        <begin position="1"/>
        <end position="21"/>
    </location>
</feature>
<evidence type="ECO:0000313" key="3">
    <source>
        <dbReference type="Proteomes" id="UP000248616"/>
    </source>
</evidence>